<reference evidence="4 5" key="1">
    <citation type="submission" date="2012-12" db="EMBL/GenBank/DDBJ databases">
        <title>Genome assembly of Marinobacter sp. AK21.</title>
        <authorList>
            <person name="Khatri I."/>
            <person name="Kumar R."/>
            <person name="Vaidya B."/>
            <person name="Subramanian S."/>
            <person name="Pinnaka A."/>
        </authorList>
    </citation>
    <scope>NUCLEOTIDE SEQUENCE [LARGE SCALE GENOMIC DNA]</scope>
    <source>
        <strain evidence="4 5">AK21</strain>
    </source>
</reference>
<dbReference type="GO" id="GO:0019878">
    <property type="term" value="P:lysine biosynthetic process via aminoadipic acid"/>
    <property type="evidence" value="ECO:0007669"/>
    <property type="project" value="TreeGrafter"/>
</dbReference>
<name>A0A072NGI7_9GAMM</name>
<feature type="domain" description="4'-phosphopantetheinyl transferase" evidence="3">
    <location>
        <begin position="56"/>
        <end position="161"/>
    </location>
</feature>
<accession>A0A072NGI7</accession>
<keyword evidence="2" id="KW-0808">Transferase</keyword>
<evidence type="ECO:0000256" key="1">
    <source>
        <dbReference type="ARBA" id="ARBA00010990"/>
    </source>
</evidence>
<organism evidence="4 5">
    <name type="scientific">Marinobacter nitratireducens</name>
    <dbReference type="NCBI Taxonomy" id="1137280"/>
    <lineage>
        <taxon>Bacteria</taxon>
        <taxon>Pseudomonadati</taxon>
        <taxon>Pseudomonadota</taxon>
        <taxon>Gammaproteobacteria</taxon>
        <taxon>Pseudomonadales</taxon>
        <taxon>Marinobacteraceae</taxon>
        <taxon>Marinobacter</taxon>
    </lineage>
</organism>
<sequence length="202" mass="22883">MISAATITEKQELVFGNTPTGRPYVDSDCSPFPDLEFNISHSNGLLDVLLVPEGACGVDIEVHDDQMVPADLMTAAHFSDKELGFMSQAQGEHDLKRRFYLVWTLKEALLKHRGDGLAGIGELDIFDVVNVSPQRHTFDVLGLDPELEFYVDLNERYSLACVYSKRLMPLNSRFYSPEQSLDFIKDLERRDKPNTITRMMLP</sequence>
<dbReference type="GO" id="GO:0008897">
    <property type="term" value="F:holo-[acyl-carrier-protein] synthase activity"/>
    <property type="evidence" value="ECO:0007669"/>
    <property type="project" value="InterPro"/>
</dbReference>
<dbReference type="Gene3D" id="3.90.470.20">
    <property type="entry name" value="4'-phosphopantetheinyl transferase domain"/>
    <property type="match status" value="1"/>
</dbReference>
<dbReference type="InterPro" id="IPR008278">
    <property type="entry name" value="4-PPantetheinyl_Trfase_dom"/>
</dbReference>
<evidence type="ECO:0000313" key="5">
    <source>
        <dbReference type="Proteomes" id="UP000035057"/>
    </source>
</evidence>
<evidence type="ECO:0000256" key="2">
    <source>
        <dbReference type="ARBA" id="ARBA00022679"/>
    </source>
</evidence>
<dbReference type="EMBL" id="ANIE01000003">
    <property type="protein sequence ID" value="KEF32225.1"/>
    <property type="molecule type" value="Genomic_DNA"/>
</dbReference>
<dbReference type="PANTHER" id="PTHR12215">
    <property type="entry name" value="PHOSPHOPANTETHEINE TRANSFERASE"/>
    <property type="match status" value="1"/>
</dbReference>
<dbReference type="PANTHER" id="PTHR12215:SF10">
    <property type="entry name" value="L-AMINOADIPATE-SEMIALDEHYDE DEHYDROGENASE-PHOSPHOPANTETHEINYL TRANSFERASE"/>
    <property type="match status" value="1"/>
</dbReference>
<dbReference type="InterPro" id="IPR050559">
    <property type="entry name" value="P-Pant_transferase_sf"/>
</dbReference>
<proteinExistence type="inferred from homology"/>
<comment type="caution">
    <text evidence="4">The sequence shown here is derived from an EMBL/GenBank/DDBJ whole genome shotgun (WGS) entry which is preliminary data.</text>
</comment>
<dbReference type="PATRIC" id="fig|1137280.3.peg.675"/>
<keyword evidence="5" id="KW-1185">Reference proteome</keyword>
<evidence type="ECO:0000259" key="3">
    <source>
        <dbReference type="Pfam" id="PF01648"/>
    </source>
</evidence>
<protein>
    <recommendedName>
        <fullName evidence="3">4'-phosphopantetheinyl transferase domain-containing protein</fullName>
    </recommendedName>
</protein>
<evidence type="ECO:0000313" key="4">
    <source>
        <dbReference type="EMBL" id="KEF32225.1"/>
    </source>
</evidence>
<dbReference type="GO" id="GO:0005829">
    <property type="term" value="C:cytosol"/>
    <property type="evidence" value="ECO:0007669"/>
    <property type="project" value="TreeGrafter"/>
</dbReference>
<dbReference type="SUPFAM" id="SSF56214">
    <property type="entry name" value="4'-phosphopantetheinyl transferase"/>
    <property type="match status" value="2"/>
</dbReference>
<dbReference type="Proteomes" id="UP000035057">
    <property type="component" value="Unassembled WGS sequence"/>
</dbReference>
<dbReference type="Pfam" id="PF01648">
    <property type="entry name" value="ACPS"/>
    <property type="match status" value="1"/>
</dbReference>
<dbReference type="AlphaFoldDB" id="A0A072NGI7"/>
<dbReference type="GO" id="GO:0000287">
    <property type="term" value="F:magnesium ion binding"/>
    <property type="evidence" value="ECO:0007669"/>
    <property type="project" value="InterPro"/>
</dbReference>
<gene>
    <name evidence="4" type="ORF">D777_00859</name>
</gene>
<comment type="similarity">
    <text evidence="1">Belongs to the P-Pant transferase superfamily. Gsp/Sfp/HetI/AcpT family.</text>
</comment>
<dbReference type="InterPro" id="IPR037143">
    <property type="entry name" value="4-PPantetheinyl_Trfase_dom_sf"/>
</dbReference>
<dbReference type="STRING" id="1137280.D777_00859"/>